<evidence type="ECO:0000259" key="1">
    <source>
        <dbReference type="Pfam" id="PF03235"/>
    </source>
</evidence>
<dbReference type="PANTHER" id="PTHR35149">
    <property type="entry name" value="SLL5132 PROTEIN"/>
    <property type="match status" value="1"/>
</dbReference>
<keyword evidence="5" id="KW-1185">Reference proteome</keyword>
<organism evidence="2 4">
    <name type="scientific">Acetobacter cerevisiae</name>
    <dbReference type="NCBI Taxonomy" id="178900"/>
    <lineage>
        <taxon>Bacteria</taxon>
        <taxon>Pseudomonadati</taxon>
        <taxon>Pseudomonadota</taxon>
        <taxon>Alphaproteobacteria</taxon>
        <taxon>Acetobacterales</taxon>
        <taxon>Acetobacteraceae</taxon>
        <taxon>Acetobacter</taxon>
    </lineage>
</organism>
<feature type="domain" description="GmrSD restriction endonucleases N-terminal" evidence="1">
    <location>
        <begin position="13"/>
        <end position="239"/>
    </location>
</feature>
<accession>A0A149URD9</accession>
<evidence type="ECO:0000313" key="2">
    <source>
        <dbReference type="EMBL" id="KXV70492.1"/>
    </source>
</evidence>
<gene>
    <name evidence="2" type="ORF">AD952_12770</name>
    <name evidence="3" type="ORF">NKW54_08265</name>
</gene>
<reference evidence="2 4" key="1">
    <citation type="submission" date="2015-06" db="EMBL/GenBank/DDBJ databases">
        <title>Improved classification and identification of acetic acid bacteria using matrix-assisted laser desorption/ionization time-of-flight mass spectrometry; Gluconobacter nephelii and Gluconobacter uchimurae are later heterotypic synonyms of Gluconobacter japonicus and Gluconobacter oxydans, respectively.</title>
        <authorList>
            <person name="Li L."/>
            <person name="Cleenwerck I."/>
            <person name="De Vuyst L."/>
            <person name="Vandamme P."/>
        </authorList>
    </citation>
    <scope>NUCLEOTIDE SEQUENCE [LARGE SCALE GENOMIC DNA]</scope>
    <source>
        <strain evidence="2 4">LMG 1608</strain>
    </source>
</reference>
<dbReference type="Pfam" id="PF03235">
    <property type="entry name" value="GmrSD_N"/>
    <property type="match status" value="1"/>
</dbReference>
<dbReference type="EMBL" id="JAMYZR010000009">
    <property type="protein sequence ID" value="MCP1245934.1"/>
    <property type="molecule type" value="Genomic_DNA"/>
</dbReference>
<evidence type="ECO:0000313" key="4">
    <source>
        <dbReference type="Proteomes" id="UP000075312"/>
    </source>
</evidence>
<sequence>MSTYAGKTLTFIDLFEQDGLIQIPVLQRDYAQGREAESEIRQQFLASLRESLCAEDPWQPLDLDFIYGSMEEGEPPVFSVLDGQQRLTTLFLLHWYLALRCGEQEAFQVTFLRHGRSRFSYKTRPSAREFFDALALENDIQLPLGQGSLSDQIKDRKWFFSSWLLDPTVQGCLTMLDAMHEAFHDSPASLYTRLIDSQSPRIIFQFLNLNKFSLSDELYIKMNGRGKILSDFENFKASFSSNFKEFSLNDDLERKIDGVWADLFWSLSHGNTERFNSFYLRFFLLMAFFRQCEFTEGQFEKIPENNKLLLKNLRESKIYRPQTMPFRFDAYGLQRIEAVLDYCVANEHVRPLLHAVLEQNNYLTESRFYALVCLIHQLKTPTSDQFLRWQRVTDNLIHNQIIDSTEVFLPLARSLRRLATHAADLYAFLANTDEAMPGFTQEQWQEEKLKCQLLHSLKWQDLLQHGDWQAEDPSPCYESHPYLMGKVGFILKMSCPEGEKIPDPDLFKENADKVCALLDKSILNSDEFLLQRALLSLADYTWRCAGDKYSFGKHNGASYRERDENWFRVARTPLFSELVAAIAGDTRQSLLDLINYSNVSGWRRLMITYPETFQYCSECVIGKEKEDHGKQEIYLVKRKQYNGYNTDLRTYVVKIILDDKKKTNILPSGIANYRHHDVIGHSQSFIDITLSDSKNYRITYEGFQFVSHLKSEKREADWERSMPDAIANFLKEYFPEEDIAA</sequence>
<dbReference type="PATRIC" id="fig|178900.6.peg.188"/>
<proteinExistence type="predicted"/>
<name>A0A149URD9_9PROT</name>
<dbReference type="RefSeq" id="WP_062144309.1">
    <property type="nucleotide sequence ID" value="NZ_JAMYZR010000009.1"/>
</dbReference>
<dbReference type="InterPro" id="IPR004919">
    <property type="entry name" value="GmrSD_N"/>
</dbReference>
<evidence type="ECO:0000313" key="5">
    <source>
        <dbReference type="Proteomes" id="UP001523543"/>
    </source>
</evidence>
<dbReference type="AlphaFoldDB" id="A0A149URD9"/>
<reference evidence="3 5" key="2">
    <citation type="submission" date="2022-06" db="EMBL/GenBank/DDBJ databases">
        <title>Acetobacer genomes from food samples.</title>
        <authorList>
            <person name="Sombolestani A."/>
        </authorList>
    </citation>
    <scope>NUCLEOTIDE SEQUENCE [LARGE SCALE GENOMIC DNA]</scope>
    <source>
        <strain evidence="3 5">R-83281</strain>
    </source>
</reference>
<comment type="caution">
    <text evidence="2">The sequence shown here is derived from an EMBL/GenBank/DDBJ whole genome shotgun (WGS) entry which is preliminary data.</text>
</comment>
<dbReference type="EMBL" id="LHZY01000067">
    <property type="protein sequence ID" value="KXV70492.1"/>
    <property type="molecule type" value="Genomic_DNA"/>
</dbReference>
<protein>
    <submittedName>
        <fullName evidence="3">DUF262 domain-containing protein</fullName>
    </submittedName>
</protein>
<dbReference type="PANTHER" id="PTHR35149:SF1">
    <property type="entry name" value="DUF5655 DOMAIN-CONTAINING PROTEIN"/>
    <property type="match status" value="1"/>
</dbReference>
<evidence type="ECO:0000313" key="3">
    <source>
        <dbReference type="EMBL" id="MCP1245934.1"/>
    </source>
</evidence>
<dbReference type="Proteomes" id="UP000075312">
    <property type="component" value="Unassembled WGS sequence"/>
</dbReference>
<dbReference type="Proteomes" id="UP001523543">
    <property type="component" value="Unassembled WGS sequence"/>
</dbReference>